<feature type="compositionally biased region" description="Polar residues" evidence="1">
    <location>
        <begin position="147"/>
        <end position="157"/>
    </location>
</feature>
<organism evidence="2 3">
    <name type="scientific">Lepraria neglecta</name>
    <dbReference type="NCBI Taxonomy" id="209136"/>
    <lineage>
        <taxon>Eukaryota</taxon>
        <taxon>Fungi</taxon>
        <taxon>Dikarya</taxon>
        <taxon>Ascomycota</taxon>
        <taxon>Pezizomycotina</taxon>
        <taxon>Lecanoromycetes</taxon>
        <taxon>OSLEUM clade</taxon>
        <taxon>Lecanoromycetidae</taxon>
        <taxon>Lecanorales</taxon>
        <taxon>Lecanorineae</taxon>
        <taxon>Stereocaulaceae</taxon>
        <taxon>Lepraria</taxon>
    </lineage>
</organism>
<keyword evidence="3" id="KW-1185">Reference proteome</keyword>
<accession>A0AAE0DIG8</accession>
<comment type="caution">
    <text evidence="2">The sequence shown here is derived from an EMBL/GenBank/DDBJ whole genome shotgun (WGS) entry which is preliminary data.</text>
</comment>
<feature type="region of interest" description="Disordered" evidence="1">
    <location>
        <begin position="713"/>
        <end position="732"/>
    </location>
</feature>
<evidence type="ECO:0000313" key="3">
    <source>
        <dbReference type="Proteomes" id="UP001276659"/>
    </source>
</evidence>
<name>A0AAE0DIG8_9LECA</name>
<feature type="compositionally biased region" description="Acidic residues" evidence="1">
    <location>
        <begin position="44"/>
        <end position="64"/>
    </location>
</feature>
<dbReference type="EMBL" id="JASNWA010000010">
    <property type="protein sequence ID" value="KAK3168238.1"/>
    <property type="molecule type" value="Genomic_DNA"/>
</dbReference>
<evidence type="ECO:0008006" key="4">
    <source>
        <dbReference type="Google" id="ProtNLM"/>
    </source>
</evidence>
<proteinExistence type="predicted"/>
<dbReference type="Proteomes" id="UP001276659">
    <property type="component" value="Unassembled WGS sequence"/>
</dbReference>
<reference evidence="2" key="1">
    <citation type="submission" date="2022-11" db="EMBL/GenBank/DDBJ databases">
        <title>Chromosomal genome sequence assembly and mating type (MAT) locus characterization of the leprose asexual lichenized fungus Lepraria neglecta (Nyl.) Erichsen.</title>
        <authorList>
            <person name="Allen J.L."/>
            <person name="Pfeffer B."/>
        </authorList>
    </citation>
    <scope>NUCLEOTIDE SEQUENCE</scope>
    <source>
        <strain evidence="2">Allen 5258</strain>
    </source>
</reference>
<feature type="region of interest" description="Disordered" evidence="1">
    <location>
        <begin position="369"/>
        <end position="507"/>
    </location>
</feature>
<feature type="region of interest" description="Disordered" evidence="1">
    <location>
        <begin position="134"/>
        <end position="159"/>
    </location>
</feature>
<feature type="compositionally biased region" description="Basic and acidic residues" evidence="1">
    <location>
        <begin position="713"/>
        <end position="728"/>
    </location>
</feature>
<feature type="region of interest" description="Disordered" evidence="1">
    <location>
        <begin position="183"/>
        <end position="204"/>
    </location>
</feature>
<evidence type="ECO:0000313" key="2">
    <source>
        <dbReference type="EMBL" id="KAK3168238.1"/>
    </source>
</evidence>
<feature type="region of interest" description="Disordered" evidence="1">
    <location>
        <begin position="1"/>
        <end position="68"/>
    </location>
</feature>
<feature type="compositionally biased region" description="Polar residues" evidence="1">
    <location>
        <begin position="383"/>
        <end position="393"/>
    </location>
</feature>
<feature type="compositionally biased region" description="Low complexity" evidence="1">
    <location>
        <begin position="372"/>
        <end position="382"/>
    </location>
</feature>
<protein>
    <recommendedName>
        <fullName evidence="4">F-box domain-containing protein</fullName>
    </recommendedName>
</protein>
<evidence type="ECO:0000256" key="1">
    <source>
        <dbReference type="SAM" id="MobiDB-lite"/>
    </source>
</evidence>
<sequence>MANQPLYVPNGHPSLRATIYSAPPHLAPDPASPQSPHAEHHTSDDDDDNEDGNGENDTEPDLELDSSNHDEDLQDEAAEYDEVADNLNIQEELRRRIAVEGNQNTRLEYEEALEMLETYFRRLSERTTLQTLGDIPDVSLPSEAPKSPTSQRLTYGSNGDVYNPYDPYSSKEYIAQEIAAGRMTRPDGPSAAQRKNGPHSTNQDIRDANCLANISRRAGETDILLCARLLVQGGEVTEEDLSLIPLHRDHADITALADFVDTTQLNAFMNSSYDPSDIQHPLLQYAIHCLDVNSLPTLGPELAPTMDQTRASLWGGDDPRLYLPAAFLGDSSPAASLNASSSPAMGLETEQPLVPDLFGILSDALSLGRVGSEGSEPEISSPYDQGNRQNIGTRSLRPRRATTLQQAAGAVGGDVPHSSQSSLARTPAQVSLLAKLDRKLDRKRRRTGASPSDTIPSLLVPGVSQARSSGRPQLPQAPSRRTNTGTSGLPGGPGRPRMRPSPLVSVPRSSLTPLVTASGEGIFIPQVLERLPEEARSIIYEHLGLSTRTTSTTNSNQSLLPPLRRALDQHVCFTSELFPRSYDVEKRLAILNILRTKAPYTVLVGVSTLPGQPKIEYYLEPRQSSGHESMDLPLGPNGQGWPANRIPLEIFDRITGYLPRDTIEQLRLVNHELEKKVSDCLFRNVVVPFTPKIYGMLAAEGKPEEVTDVECEDAKGEGKSKAKGKEISGDQDSAVQEVHDGMATFKGWGPRVRTFAMAFDADQEQLSRPPKKSKLKEVTTFWGQYEWPHPFYNRYASIEDLEKKADEYSCMSLALSNLHKTHKLGLSIDSGLGWLEGPDMSDRVRLFKEPPKIFGKTHQHLDAKATERKQDWDSILRTLGLDSTTYAVEGNTIRGAQGPIWRNSYGFYEAIVGHRYEKTPNGDMVNKKCITLVDNGPRQSNGFLVFQGANLSASGNASQPPTGTPTFTIRSFGQGNNDSPFKAASLVPSDLTAGQKEWLLETEWAQRAFLSSYCMALMDNSVTFQHVESLVISKLSSRYLPALQRKDFWRALPNLNSLTLKVSADFRDIQKNDSGIVEALDIEPSKAASHFYSLLNVCVAAVSGIKTLDLGYCGGGERQTGIFGRNQHVLPAPLTNFSNQRGGLATNIIVLPHVEHLALSNCWIAPPTLKGFVKKMAAHKMHTLTLNSVSLSGHSDVMQPNEPNPLGNGVYSTANGPPRHFNYRKLGNLWAQRGKALDPSSDPASWLFTGARIGSWRNVIDTITPGPTVDLLRYAYNYRDDAPAMHDPGALQRVNFISCGYIKLVNQPTFDQGFLGDVDITPPASLQRRAMDLMPVMMHRPQDRLLGQIVPVLQIEEVEVFHSCFPMRIGWGNDQSKYDNNEDGQPIGGSGRFSGHVQKLTFKSYE</sequence>
<gene>
    <name evidence="2" type="ORF">OEA41_004684</name>
</gene>